<evidence type="ECO:0000313" key="1">
    <source>
        <dbReference type="EMBL" id="KAK1936884.1"/>
    </source>
</evidence>
<dbReference type="Proteomes" id="UP001195914">
    <property type="component" value="Unassembled WGS sequence"/>
</dbReference>
<dbReference type="EMBL" id="JAHBMH010000034">
    <property type="protein sequence ID" value="KAK1936884.1"/>
    <property type="molecule type" value="Genomic_DNA"/>
</dbReference>
<comment type="caution">
    <text evidence="1">The sequence shown here is derived from an EMBL/GenBank/DDBJ whole genome shotgun (WGS) entry which is preliminary data.</text>
</comment>
<dbReference type="InterPro" id="IPR011989">
    <property type="entry name" value="ARM-like"/>
</dbReference>
<sequence length="800" mass="92376">MEEVLEVLSSLVSDRVRHFELVKITNKSFQGKAYVLVADKGLHLVTCNLSGLLKGGSFRYESIRRIEQEGNKITLNLVSGTSPLVESLGMETPCNTKLYTKIRVALGADYMLGNFKEAESCTDEDSDDDVQIAGQERTLLPFKGYKKVTLNDHFLFVRDSFEHTSFASGNLTRLQDNARGMSINVNLREPVRIHSPEQAPPQDLYQYSRGFLHEFQVMEVLKDEFYNKRMNLNSDLAMWSCYHLLIKTDTSLVAFFVFRRLYMPPMLDNCQDILIRFDVSTTRHLGSGIKDSRYKDLIQVRLDNLRFDYAMYEFLKFQCGMVPSYYNLIKGFVSSVLRLLPQDLVDPTLVAQLKDPDGVISDEPMDYIYTIKTLIFGIGTVDESTERQELINKFNMRLADFIAICIDELLLDNQLSLTILTKYLNSMEEDKYKKTLREVTAYLMHFRSNDFSKEYSSALMDEILETYSGEQCCFSWTNVIFNHYATSRMIEEGFFIHQYARSLQKVEGGWNPYVNLLTDLIEQYRKDIIIERICKKFLEIPRPIDVSYLPLVKCLIGMLRRHTTNYKIVLIVTSILTNFSFHSMVFKDHMIKYGVATILVGNMLHNEHQIVLATLKLMINITKTTEQQDAFLNQGVMSSFITVLGRYYEKNSDIIGYSAGVLGQLFNSTNVSIAPNQIEYITEIMLYAFHIGTSDPTMMVMIMFCLRKLPKTSNIYIKIGKHVIRSIIMNLQIYNDDDFVINSLELLLGLTMRVYNCISMRKFGLVETLDQIRMNDTVVQIANKVKERIMRKTRHLSIPM</sequence>
<accession>A0AAD9GEB2</accession>
<reference evidence="1" key="1">
    <citation type="journal article" date="2014" name="Nucleic Acids Res.">
        <title>The evolutionary dynamics of variant antigen genes in Babesia reveal a history of genomic innovation underlying host-parasite interaction.</title>
        <authorList>
            <person name="Jackson A.P."/>
            <person name="Otto T.D."/>
            <person name="Darby A."/>
            <person name="Ramaprasad A."/>
            <person name="Xia D."/>
            <person name="Echaide I.E."/>
            <person name="Farber M."/>
            <person name="Gahlot S."/>
            <person name="Gamble J."/>
            <person name="Gupta D."/>
            <person name="Gupta Y."/>
            <person name="Jackson L."/>
            <person name="Malandrin L."/>
            <person name="Malas T.B."/>
            <person name="Moussa E."/>
            <person name="Nair M."/>
            <person name="Reid A.J."/>
            <person name="Sanders M."/>
            <person name="Sharma J."/>
            <person name="Tracey A."/>
            <person name="Quail M.A."/>
            <person name="Weir W."/>
            <person name="Wastling J.M."/>
            <person name="Hall N."/>
            <person name="Willadsen P."/>
            <person name="Lingelbach K."/>
            <person name="Shiels B."/>
            <person name="Tait A."/>
            <person name="Berriman M."/>
            <person name="Allred D.R."/>
            <person name="Pain A."/>
        </authorList>
    </citation>
    <scope>NUCLEOTIDE SEQUENCE</scope>
    <source>
        <strain evidence="1">1802A</strain>
    </source>
</reference>
<dbReference type="Gene3D" id="1.25.10.10">
    <property type="entry name" value="Leucine-rich Repeat Variant"/>
    <property type="match status" value="1"/>
</dbReference>
<organism evidence="1 2">
    <name type="scientific">Babesia divergens</name>
    <dbReference type="NCBI Taxonomy" id="32595"/>
    <lineage>
        <taxon>Eukaryota</taxon>
        <taxon>Sar</taxon>
        <taxon>Alveolata</taxon>
        <taxon>Apicomplexa</taxon>
        <taxon>Aconoidasida</taxon>
        <taxon>Piroplasmida</taxon>
        <taxon>Babesiidae</taxon>
        <taxon>Babesia</taxon>
    </lineage>
</organism>
<dbReference type="AlphaFoldDB" id="A0AAD9GEB2"/>
<keyword evidence="2" id="KW-1185">Reference proteome</keyword>
<dbReference type="SUPFAM" id="SSF48371">
    <property type="entry name" value="ARM repeat"/>
    <property type="match status" value="1"/>
</dbReference>
<dbReference type="InterPro" id="IPR016024">
    <property type="entry name" value="ARM-type_fold"/>
</dbReference>
<reference evidence="1" key="2">
    <citation type="submission" date="2021-05" db="EMBL/GenBank/DDBJ databases">
        <authorList>
            <person name="Pain A."/>
        </authorList>
    </citation>
    <scope>NUCLEOTIDE SEQUENCE</scope>
    <source>
        <strain evidence="1">1802A</strain>
    </source>
</reference>
<evidence type="ECO:0000313" key="2">
    <source>
        <dbReference type="Proteomes" id="UP001195914"/>
    </source>
</evidence>
<name>A0AAD9GEB2_BABDI</name>
<protein>
    <submittedName>
        <fullName evidence="1">Uncharacterized protein</fullName>
    </submittedName>
</protein>
<gene>
    <name evidence="1" type="ORF">X943_002915</name>
</gene>
<proteinExistence type="predicted"/>